<dbReference type="SUPFAM" id="SSF46689">
    <property type="entry name" value="Homeodomain-like"/>
    <property type="match status" value="1"/>
</dbReference>
<gene>
    <name evidence="11" type="ORF">HMPREF9709_00150</name>
</gene>
<dbReference type="SUPFAM" id="SSF52172">
    <property type="entry name" value="CheY-like"/>
    <property type="match status" value="1"/>
</dbReference>
<evidence type="ECO:0000313" key="11">
    <source>
        <dbReference type="EMBL" id="EHR36054.1"/>
    </source>
</evidence>
<dbReference type="SMART" id="SM00448">
    <property type="entry name" value="REC"/>
    <property type="match status" value="1"/>
</dbReference>
<evidence type="ECO:0000256" key="1">
    <source>
        <dbReference type="ARBA" id="ARBA00004496"/>
    </source>
</evidence>
<sequence length="250" mass="29326">MFNLLLVDDEPLMRRGVKSLIDLEKLNIKNVFEAETGRDAIDIAKHEDIDIILMDINMPEMDGLTASDLIKKENPNVYIIILTGYDYFEYAQMAIRAKVDDYILKPISKKDIEFVLKTTVDKLIQKKKIQNLDIPHVINTGEEDIFGSYLENNLFDKELSLSKMAKDIGYNPNYLSVLFKEKYSMTFQDYIYKVRMERAKILLLTTKMRNQEIADEIGIEDVNYFITRFKKYFNKTPKQYRQGIVDEEDV</sequence>
<dbReference type="GO" id="GO:0043565">
    <property type="term" value="F:sequence-specific DNA binding"/>
    <property type="evidence" value="ECO:0007669"/>
    <property type="project" value="InterPro"/>
</dbReference>
<dbReference type="eggNOG" id="COG2207">
    <property type="taxonomic scope" value="Bacteria"/>
</dbReference>
<dbReference type="PATRIC" id="fig|883114.3.peg.151"/>
<keyword evidence="2" id="KW-0963">Cytoplasm</keyword>
<dbReference type="PROSITE" id="PS50110">
    <property type="entry name" value="RESPONSE_REGULATORY"/>
    <property type="match status" value="1"/>
</dbReference>
<dbReference type="InterPro" id="IPR051552">
    <property type="entry name" value="HptR"/>
</dbReference>
<dbReference type="Pfam" id="PF00072">
    <property type="entry name" value="Response_reg"/>
    <property type="match status" value="1"/>
</dbReference>
<evidence type="ECO:0000256" key="7">
    <source>
        <dbReference type="ARBA" id="ARBA00023163"/>
    </source>
</evidence>
<dbReference type="CDD" id="cd17536">
    <property type="entry name" value="REC_YesN-like"/>
    <property type="match status" value="1"/>
</dbReference>
<accession>H3NLH3</accession>
<evidence type="ECO:0000259" key="10">
    <source>
        <dbReference type="PROSITE" id="PS50110"/>
    </source>
</evidence>
<comment type="caution">
    <text evidence="11">The sequence shown here is derived from an EMBL/GenBank/DDBJ whole genome shotgun (WGS) entry which is preliminary data.</text>
</comment>
<dbReference type="GO" id="GO:0000160">
    <property type="term" value="P:phosphorelay signal transduction system"/>
    <property type="evidence" value="ECO:0007669"/>
    <property type="project" value="UniProtKB-KW"/>
</dbReference>
<keyword evidence="7" id="KW-0804">Transcription</keyword>
<dbReference type="InterPro" id="IPR011006">
    <property type="entry name" value="CheY-like_superfamily"/>
</dbReference>
<dbReference type="OrthoDB" id="9759232at2"/>
<dbReference type="PROSITE" id="PS01124">
    <property type="entry name" value="HTH_ARAC_FAMILY_2"/>
    <property type="match status" value="1"/>
</dbReference>
<reference evidence="11 12" key="1">
    <citation type="submission" date="2012-01" db="EMBL/GenBank/DDBJ databases">
        <title>The Genome Sequence of Helcococcus kunzii ATCC 51366.</title>
        <authorList>
            <consortium name="The Broad Institute Genome Sequencing Platform"/>
            <person name="Earl A."/>
            <person name="Ward D."/>
            <person name="Feldgarden M."/>
            <person name="Gevers D."/>
            <person name="Huys G."/>
            <person name="Young S.K."/>
            <person name="Zeng Q."/>
            <person name="Gargeya S."/>
            <person name="Fitzgerald M."/>
            <person name="Haas B."/>
            <person name="Abouelleil A."/>
            <person name="Alvarado L."/>
            <person name="Arachchi H.M."/>
            <person name="Berlin A."/>
            <person name="Chapman S.B."/>
            <person name="Gearin G."/>
            <person name="Goldberg J."/>
            <person name="Griggs A."/>
            <person name="Gujja S."/>
            <person name="Hansen M."/>
            <person name="Heiman D."/>
            <person name="Howarth C."/>
            <person name="Larimer J."/>
            <person name="Lui A."/>
            <person name="MacDonald P.J.P."/>
            <person name="McCowen C."/>
            <person name="Montmayeur A."/>
            <person name="Murphy C."/>
            <person name="Neiman D."/>
            <person name="Pearson M."/>
            <person name="Priest M."/>
            <person name="Roberts A."/>
            <person name="Saif S."/>
            <person name="Shea T."/>
            <person name="Sisk P."/>
            <person name="Stolte C."/>
            <person name="Sykes S."/>
            <person name="Wortman J."/>
            <person name="Nusbaum C."/>
            <person name="Birren B."/>
        </authorList>
    </citation>
    <scope>NUCLEOTIDE SEQUENCE [LARGE SCALE GENOMIC DNA]</scope>
    <source>
        <strain evidence="11 12">ATCC 51366</strain>
    </source>
</reference>
<keyword evidence="5" id="KW-0805">Transcription regulation</keyword>
<evidence type="ECO:0000313" key="12">
    <source>
        <dbReference type="Proteomes" id="UP000004191"/>
    </source>
</evidence>
<evidence type="ECO:0000256" key="5">
    <source>
        <dbReference type="ARBA" id="ARBA00023015"/>
    </source>
</evidence>
<dbReference type="GO" id="GO:0003700">
    <property type="term" value="F:DNA-binding transcription factor activity"/>
    <property type="evidence" value="ECO:0007669"/>
    <property type="project" value="InterPro"/>
</dbReference>
<feature type="domain" description="Response regulatory" evidence="10">
    <location>
        <begin position="3"/>
        <end position="120"/>
    </location>
</feature>
<dbReference type="PANTHER" id="PTHR42713">
    <property type="entry name" value="HISTIDINE KINASE-RELATED"/>
    <property type="match status" value="1"/>
</dbReference>
<dbReference type="SMART" id="SM00342">
    <property type="entry name" value="HTH_ARAC"/>
    <property type="match status" value="1"/>
</dbReference>
<dbReference type="Proteomes" id="UP000004191">
    <property type="component" value="Unassembled WGS sequence"/>
</dbReference>
<dbReference type="InterPro" id="IPR001789">
    <property type="entry name" value="Sig_transdc_resp-reg_receiver"/>
</dbReference>
<protein>
    <recommendedName>
        <fullName evidence="13">Stage 0 sporulation protein A homolog</fullName>
    </recommendedName>
</protein>
<dbReference type="GeneID" id="96998172"/>
<dbReference type="Gene3D" id="3.40.50.2300">
    <property type="match status" value="1"/>
</dbReference>
<name>H3NLH3_9FIRM</name>
<dbReference type="Pfam" id="PF12833">
    <property type="entry name" value="HTH_18"/>
    <property type="match status" value="1"/>
</dbReference>
<keyword evidence="6" id="KW-0238">DNA-binding</keyword>
<keyword evidence="4" id="KW-0902">Two-component regulatory system</keyword>
<dbReference type="STRING" id="883114.HMPREF9709_00150"/>
<evidence type="ECO:0000256" key="2">
    <source>
        <dbReference type="ARBA" id="ARBA00022490"/>
    </source>
</evidence>
<organism evidence="11 12">
    <name type="scientific">Helcococcus kunzii ATCC 51366</name>
    <dbReference type="NCBI Taxonomy" id="883114"/>
    <lineage>
        <taxon>Bacteria</taxon>
        <taxon>Bacillati</taxon>
        <taxon>Bacillota</taxon>
        <taxon>Tissierellia</taxon>
        <taxon>Tissierellales</taxon>
        <taxon>Peptoniphilaceae</taxon>
        <taxon>Helcococcus</taxon>
    </lineage>
</organism>
<dbReference type="HOGENOM" id="CLU_000445_5_1_9"/>
<dbReference type="eggNOG" id="COG4753">
    <property type="taxonomic scope" value="Bacteria"/>
</dbReference>
<evidence type="ECO:0000256" key="6">
    <source>
        <dbReference type="ARBA" id="ARBA00023125"/>
    </source>
</evidence>
<evidence type="ECO:0000256" key="4">
    <source>
        <dbReference type="ARBA" id="ARBA00023012"/>
    </source>
</evidence>
<keyword evidence="3 8" id="KW-0597">Phosphoprotein</keyword>
<feature type="domain" description="HTH araC/xylS-type" evidence="9">
    <location>
        <begin position="144"/>
        <end position="243"/>
    </location>
</feature>
<keyword evidence="12" id="KW-1185">Reference proteome</keyword>
<evidence type="ECO:0000259" key="9">
    <source>
        <dbReference type="PROSITE" id="PS01124"/>
    </source>
</evidence>
<dbReference type="RefSeq" id="WP_005397004.1">
    <property type="nucleotide sequence ID" value="NZ_JH601088.1"/>
</dbReference>
<dbReference type="Gene3D" id="1.10.10.60">
    <property type="entry name" value="Homeodomain-like"/>
    <property type="match status" value="2"/>
</dbReference>
<dbReference type="GO" id="GO:0005737">
    <property type="term" value="C:cytoplasm"/>
    <property type="evidence" value="ECO:0007669"/>
    <property type="project" value="UniProtKB-SubCell"/>
</dbReference>
<evidence type="ECO:0000256" key="3">
    <source>
        <dbReference type="ARBA" id="ARBA00022553"/>
    </source>
</evidence>
<dbReference type="AlphaFoldDB" id="H3NLH3"/>
<dbReference type="EMBL" id="AGEI01000003">
    <property type="protein sequence ID" value="EHR36054.1"/>
    <property type="molecule type" value="Genomic_DNA"/>
</dbReference>
<evidence type="ECO:0008006" key="13">
    <source>
        <dbReference type="Google" id="ProtNLM"/>
    </source>
</evidence>
<dbReference type="InterPro" id="IPR009057">
    <property type="entry name" value="Homeodomain-like_sf"/>
</dbReference>
<feature type="modified residue" description="4-aspartylphosphate" evidence="8">
    <location>
        <position position="55"/>
    </location>
</feature>
<dbReference type="PANTHER" id="PTHR42713:SF3">
    <property type="entry name" value="TRANSCRIPTIONAL REGULATORY PROTEIN HPTR"/>
    <property type="match status" value="1"/>
</dbReference>
<comment type="subcellular location">
    <subcellularLocation>
        <location evidence="1">Cytoplasm</location>
    </subcellularLocation>
</comment>
<dbReference type="InterPro" id="IPR018060">
    <property type="entry name" value="HTH_AraC"/>
</dbReference>
<proteinExistence type="predicted"/>
<evidence type="ECO:0000256" key="8">
    <source>
        <dbReference type="PROSITE-ProRule" id="PRU00169"/>
    </source>
</evidence>